<comment type="caution">
    <text evidence="9">The sequence shown here is derived from an EMBL/GenBank/DDBJ whole genome shotgun (WGS) entry which is preliminary data.</text>
</comment>
<protein>
    <recommendedName>
        <fullName evidence="7">Spermidine/putrescine import ATP-binding protein PotA</fullName>
        <ecNumber evidence="7">7.6.2.11</ecNumber>
    </recommendedName>
</protein>
<sequence>METSGSRSTAARALPVVIRNIVKHYGAVRALDDVSLTVGQGEFVTLLGPSGSGKTTLLMTIAGFARPTAGSIVVGDTEVVRLPPHKRDIGMVFQNYALFPHMTVGENVAYPLRLRNKPKAEIAERVEQVLDLVQLAGYGSRRVDELSGGQRQRIALARAIVFEPRILLMDEPLSALDKQLRERMQIEIRRLHDRLGMTTIAVTHDQREALTMSDRVAVLHQGRLTQFDTPRRLYERPANRFVAEFIGESSFLPVSVENGTARYGDTVLSLAETPPGAAAQLLLLRPEKLLFLDGQAFSHSTTINRLRGMVTEAVFQGESVLLAVRLEGGHEIHTRLPNRQIDNAAAPEIGAPIELGLAAEDTLLVPGDR</sequence>
<keyword evidence="4 7" id="KW-0067">ATP-binding</keyword>
<evidence type="ECO:0000256" key="2">
    <source>
        <dbReference type="ARBA" id="ARBA00022475"/>
    </source>
</evidence>
<dbReference type="PANTHER" id="PTHR42781:SF4">
    <property type="entry name" value="SPERMIDINE_PUTRESCINE IMPORT ATP-BINDING PROTEIN POTA"/>
    <property type="match status" value="1"/>
</dbReference>
<dbReference type="SMART" id="SM00382">
    <property type="entry name" value="AAA"/>
    <property type="match status" value="1"/>
</dbReference>
<dbReference type="GO" id="GO:0005524">
    <property type="term" value="F:ATP binding"/>
    <property type="evidence" value="ECO:0007669"/>
    <property type="project" value="UniProtKB-KW"/>
</dbReference>
<evidence type="ECO:0000259" key="8">
    <source>
        <dbReference type="PROSITE" id="PS50893"/>
    </source>
</evidence>
<dbReference type="SUPFAM" id="SSF52540">
    <property type="entry name" value="P-loop containing nucleoside triphosphate hydrolases"/>
    <property type="match status" value="1"/>
</dbReference>
<dbReference type="InterPro" id="IPR005893">
    <property type="entry name" value="PotA-like"/>
</dbReference>
<accession>A0ABU5EC67</accession>
<dbReference type="Gene3D" id="3.40.50.300">
    <property type="entry name" value="P-loop containing nucleotide triphosphate hydrolases"/>
    <property type="match status" value="1"/>
</dbReference>
<dbReference type="InterPro" id="IPR008995">
    <property type="entry name" value="Mo/tungstate-bd_C_term_dom"/>
</dbReference>
<keyword evidence="3 7" id="KW-0547">Nucleotide-binding</keyword>
<dbReference type="PROSITE" id="PS50893">
    <property type="entry name" value="ABC_TRANSPORTER_2"/>
    <property type="match status" value="1"/>
</dbReference>
<keyword evidence="1 7" id="KW-0813">Transport</keyword>
<dbReference type="Proteomes" id="UP001279642">
    <property type="component" value="Unassembled WGS sequence"/>
</dbReference>
<dbReference type="PANTHER" id="PTHR42781">
    <property type="entry name" value="SPERMIDINE/PUTRESCINE IMPORT ATP-BINDING PROTEIN POTA"/>
    <property type="match status" value="1"/>
</dbReference>
<dbReference type="Pfam" id="PF08402">
    <property type="entry name" value="TOBE_2"/>
    <property type="match status" value="1"/>
</dbReference>
<comment type="subunit">
    <text evidence="7">The complex is composed of two ATP-binding proteins (PotA), two transmembrane proteins (PotB and PotC) and a solute-binding protein (PotD).</text>
</comment>
<evidence type="ECO:0000313" key="9">
    <source>
        <dbReference type="EMBL" id="MDY0883766.1"/>
    </source>
</evidence>
<evidence type="ECO:0000256" key="3">
    <source>
        <dbReference type="ARBA" id="ARBA00022741"/>
    </source>
</evidence>
<dbReference type="PROSITE" id="PS00211">
    <property type="entry name" value="ABC_TRANSPORTER_1"/>
    <property type="match status" value="1"/>
</dbReference>
<dbReference type="EC" id="7.6.2.11" evidence="7"/>
<keyword evidence="5 7" id="KW-1278">Translocase</keyword>
<dbReference type="EMBL" id="JAXCLW010000003">
    <property type="protein sequence ID" value="MDY0883766.1"/>
    <property type="molecule type" value="Genomic_DNA"/>
</dbReference>
<evidence type="ECO:0000256" key="6">
    <source>
        <dbReference type="ARBA" id="ARBA00023136"/>
    </source>
</evidence>
<keyword evidence="6 7" id="KW-0472">Membrane</keyword>
<keyword evidence="10" id="KW-1185">Reference proteome</keyword>
<dbReference type="InterPro" id="IPR003439">
    <property type="entry name" value="ABC_transporter-like_ATP-bd"/>
</dbReference>
<evidence type="ECO:0000256" key="1">
    <source>
        <dbReference type="ARBA" id="ARBA00022448"/>
    </source>
</evidence>
<gene>
    <name evidence="7" type="primary">potA</name>
    <name evidence="9" type="ORF">SMD27_13010</name>
</gene>
<reference evidence="9 10" key="1">
    <citation type="journal article" date="2016" name="Antonie Van Leeuwenhoek">
        <title>Dongia soli sp. nov., isolated from soil from Dokdo, Korea.</title>
        <authorList>
            <person name="Kim D.U."/>
            <person name="Lee H."/>
            <person name="Kim H."/>
            <person name="Kim S.G."/>
            <person name="Ka J.O."/>
        </authorList>
    </citation>
    <scope>NUCLEOTIDE SEQUENCE [LARGE SCALE GENOMIC DNA]</scope>
    <source>
        <strain evidence="9 10">D78</strain>
    </source>
</reference>
<comment type="catalytic activity">
    <reaction evidence="7">
        <text>ATP + H2O + polyamine-[polyamine-binding protein]Side 1 = ADP + phosphate + polyamineSide 2 + [polyamine-binding protein]Side 1.</text>
        <dbReference type="EC" id="7.6.2.11"/>
    </reaction>
</comment>
<evidence type="ECO:0000256" key="5">
    <source>
        <dbReference type="ARBA" id="ARBA00022967"/>
    </source>
</evidence>
<dbReference type="InterPro" id="IPR013611">
    <property type="entry name" value="Transp-assoc_OB_typ2"/>
</dbReference>
<feature type="domain" description="ABC transporter" evidence="8">
    <location>
        <begin position="16"/>
        <end position="246"/>
    </location>
</feature>
<dbReference type="RefSeq" id="WP_320508833.1">
    <property type="nucleotide sequence ID" value="NZ_JAXCLW010000003.1"/>
</dbReference>
<dbReference type="NCBIfam" id="TIGR01187">
    <property type="entry name" value="potA"/>
    <property type="match status" value="1"/>
</dbReference>
<organism evidence="9 10">
    <name type="scientific">Dongia soli</name>
    <dbReference type="NCBI Taxonomy" id="600628"/>
    <lineage>
        <taxon>Bacteria</taxon>
        <taxon>Pseudomonadati</taxon>
        <taxon>Pseudomonadota</taxon>
        <taxon>Alphaproteobacteria</taxon>
        <taxon>Rhodospirillales</taxon>
        <taxon>Dongiaceae</taxon>
        <taxon>Dongia</taxon>
    </lineage>
</organism>
<evidence type="ECO:0000256" key="7">
    <source>
        <dbReference type="RuleBase" id="RU364083"/>
    </source>
</evidence>
<dbReference type="InterPro" id="IPR017871">
    <property type="entry name" value="ABC_transporter-like_CS"/>
</dbReference>
<dbReference type="Pfam" id="PF00005">
    <property type="entry name" value="ABC_tran"/>
    <property type="match status" value="1"/>
</dbReference>
<proteinExistence type="inferred from homology"/>
<dbReference type="SUPFAM" id="SSF50331">
    <property type="entry name" value="MOP-like"/>
    <property type="match status" value="1"/>
</dbReference>
<dbReference type="Gene3D" id="2.40.50.100">
    <property type="match status" value="1"/>
</dbReference>
<evidence type="ECO:0000313" key="10">
    <source>
        <dbReference type="Proteomes" id="UP001279642"/>
    </source>
</evidence>
<dbReference type="InterPro" id="IPR027417">
    <property type="entry name" value="P-loop_NTPase"/>
</dbReference>
<evidence type="ECO:0000256" key="4">
    <source>
        <dbReference type="ARBA" id="ARBA00022840"/>
    </source>
</evidence>
<comment type="similarity">
    <text evidence="7">Belongs to the ABC transporter superfamily. Spermidine/putrescine importer (TC 3.A.1.11.1) family.</text>
</comment>
<keyword evidence="2 7" id="KW-1003">Cell membrane</keyword>
<name>A0ABU5EC67_9PROT</name>
<comment type="function">
    <text evidence="7">Part of the ABC transporter complex PotABCD involved in spermidine/putrescine import. Responsible for energy coupling to the transport system.</text>
</comment>
<dbReference type="InterPro" id="IPR003593">
    <property type="entry name" value="AAA+_ATPase"/>
</dbReference>
<dbReference type="InterPro" id="IPR050093">
    <property type="entry name" value="ABC_SmlMolc_Importer"/>
</dbReference>